<reference evidence="7" key="1">
    <citation type="submission" date="2022-01" db="EMBL/GenBank/DDBJ databases">
        <title>Genome Sequence Resource for Two Populations of Ditylenchus destructor, the Migratory Endoparasitic Phytonematode.</title>
        <authorList>
            <person name="Zhang H."/>
            <person name="Lin R."/>
            <person name="Xie B."/>
        </authorList>
    </citation>
    <scope>NUCLEOTIDE SEQUENCE</scope>
    <source>
        <strain evidence="7">BazhouSP</strain>
    </source>
</reference>
<feature type="transmembrane region" description="Helical" evidence="6">
    <location>
        <begin position="480"/>
        <end position="500"/>
    </location>
</feature>
<evidence type="ECO:0000256" key="6">
    <source>
        <dbReference type="SAM" id="Phobius"/>
    </source>
</evidence>
<dbReference type="EMBL" id="JAKKPZ010000005">
    <property type="protein sequence ID" value="KAI1720515.1"/>
    <property type="molecule type" value="Genomic_DNA"/>
</dbReference>
<keyword evidence="8" id="KW-1185">Reference proteome</keyword>
<evidence type="ECO:0000313" key="7">
    <source>
        <dbReference type="EMBL" id="KAI1720515.1"/>
    </source>
</evidence>
<feature type="transmembrane region" description="Helical" evidence="6">
    <location>
        <begin position="443"/>
        <end position="460"/>
    </location>
</feature>
<dbReference type="GO" id="GO:0016020">
    <property type="term" value="C:membrane"/>
    <property type="evidence" value="ECO:0007669"/>
    <property type="project" value="UniProtKB-SubCell"/>
</dbReference>
<sequence>MESKQPQQLRKFYKADDDPPWPLAVLFGFQQVMVCVSALLVIPFILADEVCPGRDVNFLRVRLISSTFVSSGISTIVQTTVGMRLALLQGTAFAYVPSVHAFMTLPEYKCTATDVDFVPREDYEHKMALIQGCLLLSACVPMLIGATGLVGMLTKFIGPITVSPLILLLMISSVRLCVERIEKHWVSLIQAVTLFATILYFAEVKVPLPGIKNRRFHWYRSAIFGGYPYLIAMLFSWGFCWFLTLTNLIAPDSEARTDKNTTMMAIRDASWIRVPYPGQFGPPQFNMGLFVAFLVSALTSVFESVGDYHAIARVSDERAPPSHAINRGILVIFKFYDFINYDVYFQAEGSGSFISGLIGPGVGLTTHTENIGVIGVTRVASRLTLVIAGVILILLGIFTKVGALLSTIPVPLVGGVLATSMAMVGGVAIANVQSVDLKCSRNMAILGFSIMIGILVPTYYERHPDITVTSIDTLDQIIKVLMNLPMFVGAFTACILDNTVPGATREQRGLRPRGAHHDLGPDGRDIYLLPKPLMKLIDKFATTEIGGRCIPLMPIIPSNKKSARIHASPSDVSVLPRVPPEAQL</sequence>
<evidence type="ECO:0000256" key="2">
    <source>
        <dbReference type="ARBA" id="ARBA00008821"/>
    </source>
</evidence>
<feature type="transmembrane region" description="Helical" evidence="6">
    <location>
        <begin position="185"/>
        <end position="202"/>
    </location>
</feature>
<feature type="transmembrane region" description="Helical" evidence="6">
    <location>
        <begin position="58"/>
        <end position="77"/>
    </location>
</feature>
<keyword evidence="5 6" id="KW-0472">Membrane</keyword>
<accession>A0AAD4NBH8</accession>
<comment type="similarity">
    <text evidence="2">Belongs to the nucleobase:cation symporter-2 (NCS2) (TC 2.A.40) family.</text>
</comment>
<evidence type="ECO:0000256" key="1">
    <source>
        <dbReference type="ARBA" id="ARBA00004141"/>
    </source>
</evidence>
<keyword evidence="3 6" id="KW-0812">Transmembrane</keyword>
<feature type="transmembrane region" description="Helical" evidence="6">
    <location>
        <begin position="128"/>
        <end position="150"/>
    </location>
</feature>
<comment type="subcellular location">
    <subcellularLocation>
        <location evidence="1">Membrane</location>
        <topology evidence="1">Multi-pass membrane protein</topology>
    </subcellularLocation>
</comment>
<feature type="transmembrane region" description="Helical" evidence="6">
    <location>
        <begin position="156"/>
        <end position="178"/>
    </location>
</feature>
<dbReference type="PANTHER" id="PTHR11119">
    <property type="entry name" value="XANTHINE-URACIL / VITAMIN C PERMEASE FAMILY MEMBER"/>
    <property type="match status" value="1"/>
</dbReference>
<dbReference type="Pfam" id="PF00860">
    <property type="entry name" value="Xan_ur_permease"/>
    <property type="match status" value="1"/>
</dbReference>
<proteinExistence type="inferred from homology"/>
<dbReference type="InterPro" id="IPR006043">
    <property type="entry name" value="NCS2"/>
</dbReference>
<keyword evidence="4 6" id="KW-1133">Transmembrane helix</keyword>
<comment type="caution">
    <text evidence="7">The sequence shown here is derived from an EMBL/GenBank/DDBJ whole genome shotgun (WGS) entry which is preliminary data.</text>
</comment>
<dbReference type="Proteomes" id="UP001201812">
    <property type="component" value="Unassembled WGS sequence"/>
</dbReference>
<dbReference type="AlphaFoldDB" id="A0AAD4NBH8"/>
<protein>
    <submittedName>
        <fullName evidence="7">Permease family domain-containing protein</fullName>
    </submittedName>
</protein>
<dbReference type="GO" id="GO:0022857">
    <property type="term" value="F:transmembrane transporter activity"/>
    <property type="evidence" value="ECO:0007669"/>
    <property type="project" value="InterPro"/>
</dbReference>
<feature type="transmembrane region" description="Helical" evidence="6">
    <location>
        <begin position="21"/>
        <end position="46"/>
    </location>
</feature>
<evidence type="ECO:0000256" key="4">
    <source>
        <dbReference type="ARBA" id="ARBA00022989"/>
    </source>
</evidence>
<evidence type="ECO:0000256" key="3">
    <source>
        <dbReference type="ARBA" id="ARBA00022692"/>
    </source>
</evidence>
<name>A0AAD4NBH8_9BILA</name>
<feature type="transmembrane region" description="Helical" evidence="6">
    <location>
        <begin position="412"/>
        <end position="431"/>
    </location>
</feature>
<evidence type="ECO:0000256" key="5">
    <source>
        <dbReference type="ARBA" id="ARBA00023136"/>
    </source>
</evidence>
<gene>
    <name evidence="7" type="ORF">DdX_04750</name>
</gene>
<feature type="transmembrane region" description="Helical" evidence="6">
    <location>
        <begin position="222"/>
        <end position="250"/>
    </location>
</feature>
<evidence type="ECO:0000313" key="8">
    <source>
        <dbReference type="Proteomes" id="UP001201812"/>
    </source>
</evidence>
<feature type="transmembrane region" description="Helical" evidence="6">
    <location>
        <begin position="383"/>
        <end position="406"/>
    </location>
</feature>
<organism evidence="7 8">
    <name type="scientific">Ditylenchus destructor</name>
    <dbReference type="NCBI Taxonomy" id="166010"/>
    <lineage>
        <taxon>Eukaryota</taxon>
        <taxon>Metazoa</taxon>
        <taxon>Ecdysozoa</taxon>
        <taxon>Nematoda</taxon>
        <taxon>Chromadorea</taxon>
        <taxon>Rhabditida</taxon>
        <taxon>Tylenchina</taxon>
        <taxon>Tylenchomorpha</taxon>
        <taxon>Sphaerularioidea</taxon>
        <taxon>Anguinidae</taxon>
        <taxon>Anguininae</taxon>
        <taxon>Ditylenchus</taxon>
    </lineage>
</organism>